<protein>
    <submittedName>
        <fullName evidence="1">Uncharacterized protein</fullName>
    </submittedName>
</protein>
<proteinExistence type="predicted"/>
<evidence type="ECO:0000313" key="1">
    <source>
        <dbReference type="EMBL" id="KAI8427110.1"/>
    </source>
</evidence>
<keyword evidence="2" id="KW-1185">Reference proteome</keyword>
<sequence length="538" mass="62983">MSSRGQTDEHGETIRVQRGTLKTTALTANSFLGETDSIEVCTITQDADGLETFTCHDCDRPFFTKDTFAQHYKHIHLKLRPSTYPCPICEEPVFPHKRSQHMESKHGRPAPTCNICGKKFPQPHFVLRHQRTVHMGEKNYRCDQCDKSFPEKRYLERHALAHMDIRNFACDLCGKRFKWKKNLYTHMDIHMNVRRHVCAVCTKPKTEVAQFCTKTRNEDGSLKFSCNICDRSFRLWGQFLQHYNQVHLKLRKKTHPCVICHQQLIPRQRSKHMEEKHGWPAPTCGACGKKFSYPHQVTKHQKIFHMGERNYKCDQCDMAFCTQKGLKQHEYRHSDARDFTCLQGHEDGIASFCTTAENDGTKEYTCVVCERVFKKWAHFSQHYRHVHLKQRRKTYPCVVCGEELYPWLKSKHMEEAHGWPAPTCELCGRKFAYPHQLSNHHKQFHLKLKEYKCTECEKSFPSLKNLKRHMGIHTDAKDYACAFCSKGFKSVKMLKEHTQIHLNDKLEKKHGCSHCDAAFVQSGSLKRHMKKQHPDVPI</sequence>
<comment type="caution">
    <text evidence="1">The sequence shown here is derived from an EMBL/GenBank/DDBJ whole genome shotgun (WGS) entry which is preliminary data.</text>
</comment>
<name>A0ACC0JSR4_CHOFU</name>
<dbReference type="Proteomes" id="UP001064048">
    <property type="component" value="Chromosome 26"/>
</dbReference>
<gene>
    <name evidence="1" type="ORF">MSG28_014738</name>
</gene>
<organism evidence="1 2">
    <name type="scientific">Choristoneura fumiferana</name>
    <name type="common">Spruce budworm moth</name>
    <name type="synonym">Archips fumiferana</name>
    <dbReference type="NCBI Taxonomy" id="7141"/>
    <lineage>
        <taxon>Eukaryota</taxon>
        <taxon>Metazoa</taxon>
        <taxon>Ecdysozoa</taxon>
        <taxon>Arthropoda</taxon>
        <taxon>Hexapoda</taxon>
        <taxon>Insecta</taxon>
        <taxon>Pterygota</taxon>
        <taxon>Neoptera</taxon>
        <taxon>Endopterygota</taxon>
        <taxon>Lepidoptera</taxon>
        <taxon>Glossata</taxon>
        <taxon>Ditrysia</taxon>
        <taxon>Tortricoidea</taxon>
        <taxon>Tortricidae</taxon>
        <taxon>Tortricinae</taxon>
        <taxon>Choristoneura</taxon>
    </lineage>
</organism>
<evidence type="ECO:0000313" key="2">
    <source>
        <dbReference type="Proteomes" id="UP001064048"/>
    </source>
</evidence>
<dbReference type="EMBL" id="CM046126">
    <property type="protein sequence ID" value="KAI8427110.1"/>
    <property type="molecule type" value="Genomic_DNA"/>
</dbReference>
<accession>A0ACC0JSR4</accession>
<reference evidence="1 2" key="1">
    <citation type="journal article" date="2022" name="Genome Biol. Evol.">
        <title>The Spruce Budworm Genome: Reconstructing the Evolutionary History of Antifreeze Proteins.</title>
        <authorList>
            <person name="Beliveau C."/>
            <person name="Gagne P."/>
            <person name="Picq S."/>
            <person name="Vernygora O."/>
            <person name="Keeling C.I."/>
            <person name="Pinkney K."/>
            <person name="Doucet D."/>
            <person name="Wen F."/>
            <person name="Johnston J.S."/>
            <person name="Maaroufi H."/>
            <person name="Boyle B."/>
            <person name="Laroche J."/>
            <person name="Dewar K."/>
            <person name="Juretic N."/>
            <person name="Blackburn G."/>
            <person name="Nisole A."/>
            <person name="Brunet B."/>
            <person name="Brandao M."/>
            <person name="Lumley L."/>
            <person name="Duan J."/>
            <person name="Quan G."/>
            <person name="Lucarotti C.J."/>
            <person name="Roe A.D."/>
            <person name="Sperling F.A.H."/>
            <person name="Levesque R.C."/>
            <person name="Cusson M."/>
        </authorList>
    </citation>
    <scope>NUCLEOTIDE SEQUENCE [LARGE SCALE GENOMIC DNA]</scope>
    <source>
        <strain evidence="1">Glfc:IPQL:Cfum</strain>
    </source>
</reference>